<gene>
    <name evidence="3" type="ORF">GOCE00092_LOCUS12913</name>
</gene>
<dbReference type="Pfam" id="PF20710">
    <property type="entry name" value="DUF6824"/>
    <property type="match status" value="1"/>
</dbReference>
<reference evidence="3" key="1">
    <citation type="submission" date="2021-01" db="EMBL/GenBank/DDBJ databases">
        <authorList>
            <person name="Corre E."/>
            <person name="Pelletier E."/>
            <person name="Niang G."/>
            <person name="Scheremetjew M."/>
            <person name="Finn R."/>
            <person name="Kale V."/>
            <person name="Holt S."/>
            <person name="Cochrane G."/>
            <person name="Meng A."/>
            <person name="Brown T."/>
            <person name="Cohen L."/>
        </authorList>
    </citation>
    <scope>NUCLEOTIDE SEQUENCE</scope>
    <source>
        <strain evidence="3">CCMP 410</strain>
    </source>
</reference>
<evidence type="ECO:0000313" key="3">
    <source>
        <dbReference type="EMBL" id="CAD9284001.1"/>
    </source>
</evidence>
<accession>A0A7S1Y8V0</accession>
<dbReference type="EMBL" id="HBGK01024836">
    <property type="protein sequence ID" value="CAD9284001.1"/>
    <property type="molecule type" value="Transcribed_RNA"/>
</dbReference>
<sequence>MMPQLPTSRGRLSFSSSIAVGRDNGSRIATGADRTTTRECKPPTPSPKVTRRMTGPEMVLSSVSVSQMSLLPGEEANDELGSSREVRKKCEDELVKNFPSNKVDARSLRRLATRTSRCITQTKQEKSGLCSTATLTLSKCEARKKEKQSDPAKKRGIASVAHLSQSGVDESHCRGGQRFLKRTPSSVTASGAPSVVAAKYQKFPPTQARLRIRLPLRKRLTYRIGSLPNTKLNRLNCVSLRDDDVLCSRGGQSLAHEGNRRYRALIMEYRSKYQATERKRDKVKLSQTLVDEIRRRGGRFVQKASPSDFPAEWGVQAPKNGHLYKLVDNADSRLKISQALRERKPLKVT</sequence>
<protein>
    <recommendedName>
        <fullName evidence="2">DUF6824 domain-containing protein</fullName>
    </recommendedName>
</protein>
<name>A0A7S1Y8V0_9STRA</name>
<evidence type="ECO:0000256" key="1">
    <source>
        <dbReference type="SAM" id="MobiDB-lite"/>
    </source>
</evidence>
<organism evidence="3">
    <name type="scientific">Grammatophora oceanica</name>
    <dbReference type="NCBI Taxonomy" id="210454"/>
    <lineage>
        <taxon>Eukaryota</taxon>
        <taxon>Sar</taxon>
        <taxon>Stramenopiles</taxon>
        <taxon>Ochrophyta</taxon>
        <taxon>Bacillariophyta</taxon>
        <taxon>Fragilariophyceae</taxon>
        <taxon>Fragilariophycidae</taxon>
        <taxon>Rhabdonematales</taxon>
        <taxon>Grammatophoraceae</taxon>
        <taxon>Grammatophora</taxon>
    </lineage>
</organism>
<proteinExistence type="predicted"/>
<evidence type="ECO:0000259" key="2">
    <source>
        <dbReference type="Pfam" id="PF20710"/>
    </source>
</evidence>
<feature type="domain" description="DUF6824" evidence="2">
    <location>
        <begin position="244"/>
        <end position="342"/>
    </location>
</feature>
<feature type="region of interest" description="Disordered" evidence="1">
    <location>
        <begin position="1"/>
        <end position="52"/>
    </location>
</feature>
<dbReference type="InterPro" id="IPR049227">
    <property type="entry name" value="DUF6824"/>
</dbReference>
<dbReference type="AlphaFoldDB" id="A0A7S1Y8V0"/>